<feature type="chain" id="PRO_5043437509" description="Cytochrome b5 heme-binding domain-containing protein" evidence="1">
    <location>
        <begin position="17"/>
        <end position="118"/>
    </location>
</feature>
<dbReference type="Proteomes" id="UP001162131">
    <property type="component" value="Unassembled WGS sequence"/>
</dbReference>
<evidence type="ECO:0000313" key="2">
    <source>
        <dbReference type="EMBL" id="CAG9329710.1"/>
    </source>
</evidence>
<dbReference type="AlphaFoldDB" id="A0AAU9JW04"/>
<dbReference type="GO" id="GO:0012505">
    <property type="term" value="C:endomembrane system"/>
    <property type="evidence" value="ECO:0007669"/>
    <property type="project" value="TreeGrafter"/>
</dbReference>
<sequence>MRKILIILFLIIIASSQFGLRLTRRQLSVFDGRYSKVYIGCAGYIFDVTNSPSFKQGGEYYYLKGKDLTIGLAKQRFDLKILELDPKKVTLTDEEKLILKGWTKNFLDKYPVVGYLII</sequence>
<organism evidence="2 3">
    <name type="scientific">Blepharisma stoltei</name>
    <dbReference type="NCBI Taxonomy" id="1481888"/>
    <lineage>
        <taxon>Eukaryota</taxon>
        <taxon>Sar</taxon>
        <taxon>Alveolata</taxon>
        <taxon>Ciliophora</taxon>
        <taxon>Postciliodesmatophora</taxon>
        <taxon>Heterotrichea</taxon>
        <taxon>Heterotrichida</taxon>
        <taxon>Blepharismidae</taxon>
        <taxon>Blepharisma</taxon>
    </lineage>
</organism>
<dbReference type="EMBL" id="CAJZBQ010000048">
    <property type="protein sequence ID" value="CAG9329710.1"/>
    <property type="molecule type" value="Genomic_DNA"/>
</dbReference>
<dbReference type="Gene3D" id="3.10.120.10">
    <property type="entry name" value="Cytochrome b5-like heme/steroid binding domain"/>
    <property type="match status" value="1"/>
</dbReference>
<name>A0AAU9JW04_9CILI</name>
<gene>
    <name evidence="2" type="ORF">BSTOLATCC_MIC49331</name>
</gene>
<protein>
    <recommendedName>
        <fullName evidence="4">Cytochrome b5 heme-binding domain-containing protein</fullName>
    </recommendedName>
</protein>
<dbReference type="PANTHER" id="PTHR10281:SF76">
    <property type="entry name" value="CALCUTTA CUP-RELATED"/>
    <property type="match status" value="1"/>
</dbReference>
<keyword evidence="1" id="KW-0732">Signal</keyword>
<comment type="caution">
    <text evidence="2">The sequence shown here is derived from an EMBL/GenBank/DDBJ whole genome shotgun (WGS) entry which is preliminary data.</text>
</comment>
<dbReference type="PANTHER" id="PTHR10281">
    <property type="entry name" value="MEMBRANE-ASSOCIATED PROGESTERONE RECEPTOR COMPONENT-RELATED"/>
    <property type="match status" value="1"/>
</dbReference>
<reference evidence="2" key="1">
    <citation type="submission" date="2021-09" db="EMBL/GenBank/DDBJ databases">
        <authorList>
            <consortium name="AG Swart"/>
            <person name="Singh M."/>
            <person name="Singh A."/>
            <person name="Seah K."/>
            <person name="Emmerich C."/>
        </authorList>
    </citation>
    <scope>NUCLEOTIDE SEQUENCE</scope>
    <source>
        <strain evidence="2">ATCC30299</strain>
    </source>
</reference>
<keyword evidence="3" id="KW-1185">Reference proteome</keyword>
<dbReference type="SUPFAM" id="SSF55856">
    <property type="entry name" value="Cytochrome b5-like heme/steroid binding domain"/>
    <property type="match status" value="1"/>
</dbReference>
<dbReference type="InterPro" id="IPR050577">
    <property type="entry name" value="MAPR/NEUFC/NENF-like"/>
</dbReference>
<evidence type="ECO:0000256" key="1">
    <source>
        <dbReference type="SAM" id="SignalP"/>
    </source>
</evidence>
<accession>A0AAU9JW04</accession>
<feature type="signal peptide" evidence="1">
    <location>
        <begin position="1"/>
        <end position="16"/>
    </location>
</feature>
<evidence type="ECO:0000313" key="3">
    <source>
        <dbReference type="Proteomes" id="UP001162131"/>
    </source>
</evidence>
<dbReference type="GO" id="GO:0016020">
    <property type="term" value="C:membrane"/>
    <property type="evidence" value="ECO:0007669"/>
    <property type="project" value="TreeGrafter"/>
</dbReference>
<dbReference type="InterPro" id="IPR036400">
    <property type="entry name" value="Cyt_B5-like_heme/steroid_sf"/>
</dbReference>
<evidence type="ECO:0008006" key="4">
    <source>
        <dbReference type="Google" id="ProtNLM"/>
    </source>
</evidence>
<proteinExistence type="predicted"/>